<dbReference type="Proteomes" id="UP001633002">
    <property type="component" value="Unassembled WGS sequence"/>
</dbReference>
<feature type="compositionally biased region" description="Polar residues" evidence="1">
    <location>
        <begin position="1278"/>
        <end position="1288"/>
    </location>
</feature>
<gene>
    <name evidence="2" type="ORF">R1sor_019773</name>
</gene>
<evidence type="ECO:0000256" key="1">
    <source>
        <dbReference type="SAM" id="MobiDB-lite"/>
    </source>
</evidence>
<feature type="compositionally biased region" description="Basic and acidic residues" evidence="1">
    <location>
        <begin position="1330"/>
        <end position="1339"/>
    </location>
</feature>
<feature type="region of interest" description="Disordered" evidence="1">
    <location>
        <begin position="667"/>
        <end position="743"/>
    </location>
</feature>
<feature type="region of interest" description="Disordered" evidence="1">
    <location>
        <begin position="1277"/>
        <end position="1339"/>
    </location>
</feature>
<feature type="compositionally biased region" description="Polar residues" evidence="1">
    <location>
        <begin position="670"/>
        <end position="680"/>
    </location>
</feature>
<feature type="compositionally biased region" description="Basic residues" evidence="1">
    <location>
        <begin position="699"/>
        <end position="710"/>
    </location>
</feature>
<dbReference type="EMBL" id="JBJQOH010000001">
    <property type="protein sequence ID" value="KAL3701751.1"/>
    <property type="molecule type" value="Genomic_DNA"/>
</dbReference>
<name>A0ABD3IE48_9MARC</name>
<keyword evidence="3" id="KW-1185">Reference proteome</keyword>
<accession>A0ABD3IE48</accession>
<evidence type="ECO:0000313" key="2">
    <source>
        <dbReference type="EMBL" id="KAL3701751.1"/>
    </source>
</evidence>
<sequence>MNDVRRKYKMEASKVFYAWKDYALSLERMRFPFTYNPKAKEVLSNRNISYGNGTAKLEEKRPANRESLWEKYYFGKVPAASKYPKHYPEDKKLLPNQDIRYGDRTRMMKGKRPMKDDDTYRMNEDHSCRMEAPSASTSWSYPNVNLYSISLMEIQYSEEEEIPSDIRVSPRNEIERSRGVKRLQEEGMLTSIYYPYAEEVQFQGKQPKPFPCIPDEVEERRDNYPMTKYKLNQKGHFEREEYQNKPNRMAGFKPNRMAGWMPYRMMGRKPYRMTGFKPNRMDRINEISKRIGLPREVSKETKQPSGRIDNLEILRNSLRHSEQPSEGRNYRIHGNRERLRRTDCNQMRALDDRAFTIDWAELGIEEIDCRQKLLGELRESVKTKPKSIVRARELRSRILQGIVRNRERKSDRVLIMGRSRASSKIESLEDDVSQTGFAVVVGEKEVLGQRTIGFYNKKLETIEWEDEERATYWLQQFGALTAMKLTHIKPDLVAELVNAYNPVTDRITLSNRQEVLSEDMLADVFQLQNEGILMPKTPVLPPEWIDYCYPEYSVPEKGRKEYYAAVRCVDAEWRNRINWVIRFVLGRAEGREISKGVLAAMIRAKEEGQIVNWAAVMFDRVRGELRRLKGIRKGDFLRTEAGPQLTMIAEYIVTERELDPIKKAAKKIPVTQSAEISPSGRTRAAKRKEAGVRPAPAPKKPRKVYNRRKLVQTEESGETETDSPSPDRSKRSVEAGTPSVTQVQVPNVVEVEITQAATGSSLPSGLQKPTVANLTYEQALELAEQFLVIKHTQSVGTPMTTLSAGSRPISEQGNSVITSQALVAGSTNASPGLTSLEGVYSQNNPTLMGEGSGTSQQVIALTEEVTPEIQEAVQEAVTVARAFLAHHDQRTAGMVIPTSGVIQTESTAVTETVVMAEKSEPMGKLDDPAVVLTDSPDGLKEVTQLEVQPEETRQTQPQVELTATEGLSGITIPVVNQPGQQSSLKENVPEVIADKLPELKTPAGGYTYEQELARLLKGKTPAGPELVDVRAMNADFSDAFRPWDFFACAVKEPTLHMNELNRGNSSSEPVGLQDKHSKKVLQEKAELITATRERVSEAAAVNNLPVFGQFHTTQLPPAGFEQVGYLRALENRGYSEWLQNNNRTRAAEALNALLPEYREKWLRLTQFGNAMITAITGVYSLMEELYTAYDLISWYKKSTEKHLDELAECQKRFNVQFTYNMELGMILQQAYELLSKADLEGKLISEFRQRVQNGQAQLERDEEHWFRPRWADTYPERWTQQPDANFQGSEPVAGVRTEPRVSPGPGEAVTPEEITPPEAVPSRPGSMPRPPDRVKPTGE</sequence>
<proteinExistence type="predicted"/>
<evidence type="ECO:0000313" key="3">
    <source>
        <dbReference type="Proteomes" id="UP001633002"/>
    </source>
</evidence>
<comment type="caution">
    <text evidence="2">The sequence shown here is derived from an EMBL/GenBank/DDBJ whole genome shotgun (WGS) entry which is preliminary data.</text>
</comment>
<organism evidence="2 3">
    <name type="scientific">Riccia sorocarpa</name>
    <dbReference type="NCBI Taxonomy" id="122646"/>
    <lineage>
        <taxon>Eukaryota</taxon>
        <taxon>Viridiplantae</taxon>
        <taxon>Streptophyta</taxon>
        <taxon>Embryophyta</taxon>
        <taxon>Marchantiophyta</taxon>
        <taxon>Marchantiopsida</taxon>
        <taxon>Marchantiidae</taxon>
        <taxon>Marchantiales</taxon>
        <taxon>Ricciaceae</taxon>
        <taxon>Riccia</taxon>
    </lineage>
</organism>
<protein>
    <submittedName>
        <fullName evidence="2">Uncharacterized protein</fullName>
    </submittedName>
</protein>
<reference evidence="2 3" key="1">
    <citation type="submission" date="2024-09" db="EMBL/GenBank/DDBJ databases">
        <title>Chromosome-scale assembly of Riccia sorocarpa.</title>
        <authorList>
            <person name="Paukszto L."/>
        </authorList>
    </citation>
    <scope>NUCLEOTIDE SEQUENCE [LARGE SCALE GENOMIC DNA]</scope>
    <source>
        <strain evidence="2">LP-2024</strain>
        <tissue evidence="2">Aerial parts of the thallus</tissue>
    </source>
</reference>